<dbReference type="InterPro" id="IPR016193">
    <property type="entry name" value="Cytidine_deaminase-like"/>
</dbReference>
<dbReference type="Proteomes" id="UP000008143">
    <property type="component" value="Chromosome 2"/>
</dbReference>
<evidence type="ECO:0000313" key="5">
    <source>
        <dbReference type="RefSeq" id="XP_031752922.1"/>
    </source>
</evidence>
<name>A0A8J1J4X5_XENTR</name>
<gene>
    <name evidence="4 5 6" type="primary">LOC116408872</name>
</gene>
<dbReference type="Pfam" id="PF18778">
    <property type="entry name" value="NAD1"/>
    <property type="match status" value="1"/>
</dbReference>
<dbReference type="GO" id="GO:0003723">
    <property type="term" value="F:RNA binding"/>
    <property type="evidence" value="ECO:0000318"/>
    <property type="project" value="GO_Central"/>
</dbReference>
<evidence type="ECO:0000313" key="4">
    <source>
        <dbReference type="RefSeq" id="XP_031752921.1"/>
    </source>
</evidence>
<dbReference type="GO" id="GO:0005634">
    <property type="term" value="C:nucleus"/>
    <property type="evidence" value="ECO:0000318"/>
    <property type="project" value="GO_Central"/>
</dbReference>
<dbReference type="GeneID" id="116408872"/>
<organism evidence="3 5">
    <name type="scientific">Xenopus tropicalis</name>
    <name type="common">Western clawed frog</name>
    <name type="synonym">Silurana tropicalis</name>
    <dbReference type="NCBI Taxonomy" id="8364"/>
    <lineage>
        <taxon>Eukaryota</taxon>
        <taxon>Metazoa</taxon>
        <taxon>Chordata</taxon>
        <taxon>Craniata</taxon>
        <taxon>Vertebrata</taxon>
        <taxon>Euteleostomi</taxon>
        <taxon>Amphibia</taxon>
        <taxon>Batrachia</taxon>
        <taxon>Anura</taxon>
        <taxon>Pipoidea</taxon>
        <taxon>Pipidae</taxon>
        <taxon>Xenopodinae</taxon>
        <taxon>Xenopus</taxon>
        <taxon>Silurana</taxon>
    </lineage>
</organism>
<dbReference type="Xenbase" id="XB-GENE-29094775">
    <property type="gene designation" value="LOC116408872"/>
</dbReference>
<dbReference type="RefSeq" id="XP_031752922.1">
    <property type="nucleotide sequence ID" value="XM_031897062.1"/>
</dbReference>
<dbReference type="PANTHER" id="PTHR13857">
    <property type="entry name" value="MRNA EDITING ENZYME"/>
    <property type="match status" value="1"/>
</dbReference>
<dbReference type="KEGG" id="xtr:116408872"/>
<dbReference type="GO" id="GO:0016554">
    <property type="term" value="P:cytidine to uridine editing"/>
    <property type="evidence" value="ECO:0000318"/>
    <property type="project" value="GO_Central"/>
</dbReference>
<evidence type="ECO:0000313" key="3">
    <source>
        <dbReference type="Proteomes" id="UP000008143"/>
    </source>
</evidence>
<dbReference type="GO" id="GO:0005737">
    <property type="term" value="C:cytoplasm"/>
    <property type="evidence" value="ECO:0000318"/>
    <property type="project" value="GO_Central"/>
</dbReference>
<dbReference type="PANTHER" id="PTHR13857:SF42">
    <property type="entry name" value="SINGLE-STRANDED DNA CYTOSINE DEAMINASE-LIKE"/>
    <property type="match status" value="1"/>
</dbReference>
<proteinExistence type="predicted"/>
<dbReference type="SUPFAM" id="SSF53927">
    <property type="entry name" value="Cytidine deaminase-like"/>
    <property type="match status" value="1"/>
</dbReference>
<dbReference type="OrthoDB" id="5956704at2759"/>
<dbReference type="AlphaFoldDB" id="A0A8J1J4X5"/>
<sequence>MPLFRKKLLSFEDFDGSFNNNNQVHKTLVCFNIGDETPLWKHWGFAYNNPNSDHAEQIILHELHTFLGADQSKMSLKYKLNLYASYSPCFSCCKELCHFLLIYENQIHMHLKVAKLYKFYDSNNQRGLQMLRENGAKITVMDLDDYKECFYFFVSPTDTFQPCTHLNDCSYGNARDMDLLWKEDESTTKGGKITIHKSEICNCKDFSGGDENNCILSAKEHLTPESTKDKNGSRIMTVEKSHIAHSCKDHKGVKRKLSF</sequence>
<evidence type="ECO:0000313" key="6">
    <source>
        <dbReference type="Xenbase" id="XB-GENE-29094775"/>
    </source>
</evidence>
<keyword evidence="2" id="KW-0378">Hydrolase</keyword>
<reference evidence="4 5" key="1">
    <citation type="submission" date="2025-04" db="UniProtKB">
        <authorList>
            <consortium name="RefSeq"/>
        </authorList>
    </citation>
    <scope>IDENTIFICATION</scope>
    <source>
        <strain evidence="4 5">Nigerian</strain>
        <tissue evidence="4 5">Liver and blood</tissue>
    </source>
</reference>
<keyword evidence="1" id="KW-0479">Metal-binding</keyword>
<dbReference type="OMA" id="KLWGHAY"/>
<accession>A0A8J1J4X5</accession>
<protein>
    <submittedName>
        <fullName evidence="4 5">DNA dC-&gt;dU-editing enzyme APOBEC-3A-like</fullName>
    </submittedName>
</protein>
<evidence type="ECO:0000256" key="2">
    <source>
        <dbReference type="ARBA" id="ARBA00022801"/>
    </source>
</evidence>
<dbReference type="GO" id="GO:0046872">
    <property type="term" value="F:metal ion binding"/>
    <property type="evidence" value="ECO:0007669"/>
    <property type="project" value="UniProtKB-KW"/>
</dbReference>
<dbReference type="RefSeq" id="XP_031752921.1">
    <property type="nucleotide sequence ID" value="XM_031897061.1"/>
</dbReference>
<evidence type="ECO:0000256" key="1">
    <source>
        <dbReference type="ARBA" id="ARBA00022723"/>
    </source>
</evidence>
<keyword evidence="3" id="KW-1185">Reference proteome</keyword>
<dbReference type="InterPro" id="IPR050610">
    <property type="entry name" value="APOBEC_Cyt_Deaminase"/>
</dbReference>
<dbReference type="Gene3D" id="3.40.140.10">
    <property type="entry name" value="Cytidine Deaminase, domain 2"/>
    <property type="match status" value="1"/>
</dbReference>
<dbReference type="AGR" id="Xenbase:XB-GENE-29094775"/>
<dbReference type="GO" id="GO:0004126">
    <property type="term" value="F:cytidine deaminase activity"/>
    <property type="evidence" value="ECO:0000318"/>
    <property type="project" value="GO_Central"/>
</dbReference>